<dbReference type="SMART" id="SM00450">
    <property type="entry name" value="RHOD"/>
    <property type="match status" value="2"/>
</dbReference>
<dbReference type="PROSITE" id="PS50206">
    <property type="entry name" value="RHODANESE_3"/>
    <property type="match status" value="2"/>
</dbReference>
<reference evidence="4 5" key="1">
    <citation type="submission" date="2024-10" db="EMBL/GenBank/DDBJ databases">
        <title>Whole genome of Pseudomonas sp Strain RB5.</title>
        <authorList>
            <person name="Selami N."/>
        </authorList>
    </citation>
    <scope>NUCLEOTIDE SEQUENCE [LARGE SCALE GENOMIC DNA]</scope>
    <source>
        <strain evidence="4 5">RB5</strain>
    </source>
</reference>
<evidence type="ECO:0000313" key="4">
    <source>
        <dbReference type="EMBL" id="MFG6204671.1"/>
    </source>
</evidence>
<dbReference type="Gene3D" id="3.40.250.10">
    <property type="entry name" value="Rhodanese-like domain"/>
    <property type="match status" value="2"/>
</dbReference>
<dbReference type="PANTHER" id="PTHR43855">
    <property type="entry name" value="THIOSULFATE SULFURTRANSFERASE"/>
    <property type="match status" value="1"/>
</dbReference>
<dbReference type="PROSITE" id="PS00380">
    <property type="entry name" value="RHODANESE_1"/>
    <property type="match status" value="1"/>
</dbReference>
<dbReference type="CDD" id="cd01448">
    <property type="entry name" value="TST_Repeat_1"/>
    <property type="match status" value="1"/>
</dbReference>
<keyword evidence="1" id="KW-0677">Repeat</keyword>
<dbReference type="Proteomes" id="UP001605918">
    <property type="component" value="Unassembled WGS sequence"/>
</dbReference>
<evidence type="ECO:0000313" key="5">
    <source>
        <dbReference type="Proteomes" id="UP001605918"/>
    </source>
</evidence>
<evidence type="ECO:0000259" key="3">
    <source>
        <dbReference type="PROSITE" id="PS50206"/>
    </source>
</evidence>
<feature type="domain" description="Rhodanese" evidence="3">
    <location>
        <begin position="21"/>
        <end position="129"/>
    </location>
</feature>
<dbReference type="InterPro" id="IPR001763">
    <property type="entry name" value="Rhodanese-like_dom"/>
</dbReference>
<comment type="caution">
    <text evidence="4">The sequence shown here is derived from an EMBL/GenBank/DDBJ whole genome shotgun (WGS) entry which is preliminary data.</text>
</comment>
<proteinExistence type="predicted"/>
<dbReference type="PROSITE" id="PS00683">
    <property type="entry name" value="RHODANESE_2"/>
    <property type="match status" value="1"/>
</dbReference>
<gene>
    <name evidence="4" type="primary">rhdA</name>
    <name evidence="4" type="ORF">ACGSLL_09875</name>
</gene>
<dbReference type="CDD" id="cd01449">
    <property type="entry name" value="TST_Repeat_2"/>
    <property type="match status" value="1"/>
</dbReference>
<evidence type="ECO:0000256" key="2">
    <source>
        <dbReference type="RuleBase" id="RU000507"/>
    </source>
</evidence>
<keyword evidence="5" id="KW-1185">Reference proteome</keyword>
<evidence type="ECO:0000256" key="1">
    <source>
        <dbReference type="ARBA" id="ARBA00022737"/>
    </source>
</evidence>
<dbReference type="SUPFAM" id="SSF52821">
    <property type="entry name" value="Rhodanese/Cell cycle control phosphatase"/>
    <property type="match status" value="2"/>
</dbReference>
<dbReference type="InterPro" id="IPR001307">
    <property type="entry name" value="Thiosulphate_STrfase_CS"/>
</dbReference>
<dbReference type="PANTHER" id="PTHR43855:SF1">
    <property type="entry name" value="THIOSULFATE SULFURTRANSFERASE"/>
    <property type="match status" value="1"/>
</dbReference>
<accession>A0ABW7DAZ8</accession>
<dbReference type="Pfam" id="PF00581">
    <property type="entry name" value="Rhodanese"/>
    <property type="match status" value="2"/>
</dbReference>
<dbReference type="InterPro" id="IPR051126">
    <property type="entry name" value="Thiosulfate_sulfurtransferase"/>
</dbReference>
<sequence>MSDFSGLPLVIEPSDLLPRLESPELILVDLTSPARYAEGHLPGARFVDPKRTQLGQPPAPGLLPAQADLQALFGELGHRPDAVYVVYDDEGGGWAGRFIWLLDVIGHNKYHYIDGGLPAWLADGMPMSIQVPAAVGGPVALTLHDEPTATREYLQSRLGAADLAIWDARGPLEYSGEKVLAAKGGHIPGAVNFEWTAGMDQARQLRIRTDMPKILEQLGITKNKEIITHCQTHHRSGFTYLVAKSLGYPRVKGYAGSWGEWGNHPDTPVEIQASKENQ</sequence>
<feature type="domain" description="Rhodanese" evidence="3">
    <location>
        <begin position="159"/>
        <end position="270"/>
    </location>
</feature>
<protein>
    <recommendedName>
        <fullName evidence="2">Sulfurtransferase</fullName>
    </recommendedName>
</protein>
<name>A0ABW7DAZ8_9PSED</name>
<organism evidence="4 5">
    <name type="scientific">Pseudomonas retamae</name>
    <dbReference type="NCBI Taxonomy" id="702110"/>
    <lineage>
        <taxon>Bacteria</taxon>
        <taxon>Pseudomonadati</taxon>
        <taxon>Pseudomonadota</taxon>
        <taxon>Gammaproteobacteria</taxon>
        <taxon>Pseudomonadales</taxon>
        <taxon>Pseudomonadaceae</taxon>
        <taxon>Pseudomonas</taxon>
    </lineage>
</organism>
<dbReference type="InterPro" id="IPR036873">
    <property type="entry name" value="Rhodanese-like_dom_sf"/>
</dbReference>
<dbReference type="EMBL" id="JBIEIL010000004">
    <property type="protein sequence ID" value="MFG6204671.1"/>
    <property type="molecule type" value="Genomic_DNA"/>
</dbReference>
<dbReference type="RefSeq" id="WP_394505343.1">
    <property type="nucleotide sequence ID" value="NZ_JBIEIL010000004.1"/>
</dbReference>
<keyword evidence="2" id="KW-0808">Transferase</keyword>